<proteinExistence type="predicted"/>
<dbReference type="InterPro" id="IPR011006">
    <property type="entry name" value="CheY-like_superfamily"/>
</dbReference>
<keyword evidence="3 12" id="KW-0597">Phosphoprotein</keyword>
<dbReference type="InterPro" id="IPR008207">
    <property type="entry name" value="Sig_transdc_His_kin_Hpt_dom"/>
</dbReference>
<keyword evidence="5" id="KW-0547">Nucleotide-binding</keyword>
<dbReference type="InterPro" id="IPR036890">
    <property type="entry name" value="HATPase_C_sf"/>
</dbReference>
<dbReference type="SUPFAM" id="SSF52172">
    <property type="entry name" value="CheY-like"/>
    <property type="match status" value="1"/>
</dbReference>
<evidence type="ECO:0000256" key="5">
    <source>
        <dbReference type="ARBA" id="ARBA00022741"/>
    </source>
</evidence>
<evidence type="ECO:0000259" key="15">
    <source>
        <dbReference type="PROSITE" id="PS50110"/>
    </source>
</evidence>
<comment type="catalytic activity">
    <reaction evidence="1">
        <text>ATP + protein L-histidine = ADP + protein N-phospho-L-histidine.</text>
        <dbReference type="EC" id="2.7.13.3"/>
    </reaction>
</comment>
<keyword evidence="4" id="KW-0808">Transferase</keyword>
<evidence type="ECO:0000256" key="13">
    <source>
        <dbReference type="SAM" id="Phobius"/>
    </source>
</evidence>
<dbReference type="CDD" id="cd16922">
    <property type="entry name" value="HATPase_EvgS-ArcB-TorS-like"/>
    <property type="match status" value="1"/>
</dbReference>
<dbReference type="Pfam" id="PF00072">
    <property type="entry name" value="Response_reg"/>
    <property type="match status" value="1"/>
</dbReference>
<feature type="domain" description="Histidine kinase" evidence="14">
    <location>
        <begin position="248"/>
        <end position="472"/>
    </location>
</feature>
<dbReference type="SMART" id="SM00448">
    <property type="entry name" value="REC"/>
    <property type="match status" value="1"/>
</dbReference>
<keyword evidence="13" id="KW-0812">Transmembrane</keyword>
<evidence type="ECO:0000256" key="1">
    <source>
        <dbReference type="ARBA" id="ARBA00000085"/>
    </source>
</evidence>
<dbReference type="SMART" id="SM00387">
    <property type="entry name" value="HATPase_c"/>
    <property type="match status" value="1"/>
</dbReference>
<dbReference type="AlphaFoldDB" id="A0A3D9H6G7"/>
<organism evidence="17 18">
    <name type="scientific">Aestuariispira insulae</name>
    <dbReference type="NCBI Taxonomy" id="1461337"/>
    <lineage>
        <taxon>Bacteria</taxon>
        <taxon>Pseudomonadati</taxon>
        <taxon>Pseudomonadota</taxon>
        <taxon>Alphaproteobacteria</taxon>
        <taxon>Rhodospirillales</taxon>
        <taxon>Kiloniellaceae</taxon>
        <taxon>Aestuariispira</taxon>
    </lineage>
</organism>
<dbReference type="FunFam" id="3.30.565.10:FF:000010">
    <property type="entry name" value="Sensor histidine kinase RcsC"/>
    <property type="match status" value="1"/>
</dbReference>
<evidence type="ECO:0000256" key="8">
    <source>
        <dbReference type="ARBA" id="ARBA00023012"/>
    </source>
</evidence>
<dbReference type="PRINTS" id="PR00344">
    <property type="entry name" value="BCTRLSENSOR"/>
</dbReference>
<evidence type="ECO:0000256" key="2">
    <source>
        <dbReference type="ARBA" id="ARBA00012438"/>
    </source>
</evidence>
<comment type="caution">
    <text evidence="17">The sequence shown here is derived from an EMBL/GenBank/DDBJ whole genome shotgun (WGS) entry which is preliminary data.</text>
</comment>
<dbReference type="InterPro" id="IPR001789">
    <property type="entry name" value="Sig_transdc_resp-reg_receiver"/>
</dbReference>
<dbReference type="CDD" id="cd00088">
    <property type="entry name" value="HPT"/>
    <property type="match status" value="1"/>
</dbReference>
<dbReference type="PROSITE" id="PS50110">
    <property type="entry name" value="RESPONSE_REGULATORY"/>
    <property type="match status" value="1"/>
</dbReference>
<dbReference type="GO" id="GO:0005886">
    <property type="term" value="C:plasma membrane"/>
    <property type="evidence" value="ECO:0007669"/>
    <property type="project" value="UniProtKB-SubCell"/>
</dbReference>
<feature type="domain" description="HPt" evidence="16">
    <location>
        <begin position="772"/>
        <end position="868"/>
    </location>
</feature>
<dbReference type="InterPro" id="IPR003661">
    <property type="entry name" value="HisK_dim/P_dom"/>
</dbReference>
<dbReference type="PANTHER" id="PTHR45339:SF5">
    <property type="entry name" value="HISTIDINE KINASE"/>
    <property type="match status" value="1"/>
</dbReference>
<keyword evidence="7" id="KW-0067">ATP-binding</keyword>
<dbReference type="EC" id="2.7.13.3" evidence="2"/>
<dbReference type="SUPFAM" id="SSF47226">
    <property type="entry name" value="Histidine-containing phosphotransfer domain, HPT domain"/>
    <property type="match status" value="1"/>
</dbReference>
<dbReference type="Gene3D" id="3.40.50.2300">
    <property type="match status" value="1"/>
</dbReference>
<evidence type="ECO:0000259" key="16">
    <source>
        <dbReference type="PROSITE" id="PS50894"/>
    </source>
</evidence>
<evidence type="ECO:0000256" key="7">
    <source>
        <dbReference type="ARBA" id="ARBA00022840"/>
    </source>
</evidence>
<dbReference type="CDD" id="cd17546">
    <property type="entry name" value="REC_hyHK_CKI1_RcsC-like"/>
    <property type="match status" value="1"/>
</dbReference>
<dbReference type="InterPro" id="IPR036097">
    <property type="entry name" value="HisK_dim/P_sf"/>
</dbReference>
<keyword evidence="18" id="KW-1185">Reference proteome</keyword>
<feature type="modified residue" description="4-aspartylphosphate" evidence="12">
    <location>
        <position position="677"/>
    </location>
</feature>
<keyword evidence="13" id="KW-1133">Transmembrane helix</keyword>
<name>A0A3D9H6G7_9PROT</name>
<evidence type="ECO:0000256" key="9">
    <source>
        <dbReference type="ARBA" id="ARBA00064003"/>
    </source>
</evidence>
<dbReference type="InterPro" id="IPR003594">
    <property type="entry name" value="HATPase_dom"/>
</dbReference>
<dbReference type="InterPro" id="IPR036641">
    <property type="entry name" value="HPT_dom_sf"/>
</dbReference>
<feature type="modified residue" description="Phosphohistidine" evidence="11">
    <location>
        <position position="811"/>
    </location>
</feature>
<dbReference type="PROSITE" id="PS50109">
    <property type="entry name" value="HIS_KIN"/>
    <property type="match status" value="1"/>
</dbReference>
<keyword evidence="6 17" id="KW-0418">Kinase</keyword>
<keyword evidence="13" id="KW-0472">Membrane</keyword>
<evidence type="ECO:0000256" key="4">
    <source>
        <dbReference type="ARBA" id="ARBA00022679"/>
    </source>
</evidence>
<evidence type="ECO:0000256" key="3">
    <source>
        <dbReference type="ARBA" id="ARBA00022553"/>
    </source>
</evidence>
<evidence type="ECO:0000259" key="14">
    <source>
        <dbReference type="PROSITE" id="PS50109"/>
    </source>
</evidence>
<dbReference type="SUPFAM" id="SSF55874">
    <property type="entry name" value="ATPase domain of HSP90 chaperone/DNA topoisomerase II/histidine kinase"/>
    <property type="match status" value="1"/>
</dbReference>
<dbReference type="FunFam" id="1.10.287.130:FF:000002">
    <property type="entry name" value="Two-component osmosensing histidine kinase"/>
    <property type="match status" value="1"/>
</dbReference>
<dbReference type="PANTHER" id="PTHR45339">
    <property type="entry name" value="HYBRID SIGNAL TRANSDUCTION HISTIDINE KINASE J"/>
    <property type="match status" value="1"/>
</dbReference>
<dbReference type="Gene3D" id="3.30.565.10">
    <property type="entry name" value="Histidine kinase-like ATPase, C-terminal domain"/>
    <property type="match status" value="1"/>
</dbReference>
<comment type="subunit">
    <text evidence="9">At low DSF concentrations, interacts with RpfF.</text>
</comment>
<dbReference type="EMBL" id="QRDW01000012">
    <property type="protein sequence ID" value="RED45090.1"/>
    <property type="molecule type" value="Genomic_DNA"/>
</dbReference>
<dbReference type="SUPFAM" id="SSF47384">
    <property type="entry name" value="Homodimeric domain of signal transducing histidine kinase"/>
    <property type="match status" value="1"/>
</dbReference>
<dbReference type="CDD" id="cd00082">
    <property type="entry name" value="HisKA"/>
    <property type="match status" value="1"/>
</dbReference>
<dbReference type="Pfam" id="PF00512">
    <property type="entry name" value="HisKA"/>
    <property type="match status" value="1"/>
</dbReference>
<protein>
    <recommendedName>
        <fullName evidence="10">Sensory/regulatory protein RpfC</fullName>
        <ecNumber evidence="2">2.7.13.3</ecNumber>
    </recommendedName>
</protein>
<gene>
    <name evidence="17" type="ORF">DFP90_11283</name>
</gene>
<evidence type="ECO:0000313" key="18">
    <source>
        <dbReference type="Proteomes" id="UP000256845"/>
    </source>
</evidence>
<dbReference type="InterPro" id="IPR004358">
    <property type="entry name" value="Sig_transdc_His_kin-like_C"/>
</dbReference>
<feature type="domain" description="Response regulatory" evidence="15">
    <location>
        <begin position="628"/>
        <end position="745"/>
    </location>
</feature>
<sequence>MGHDTIVNSIKRLIRPLRRPLVGSSITMLFTFALGILFLSAIWMVIVLERDSKTRTFSASESTLWASVQLQTELYRFRINLDDIMDTGELGTVGIQQPFDVLISRMPILTSGEIGADIQKIVRARELFHQIQTQLNEIEPLVPQVQAGKLEVGFVIERKLQNLDSLVNRFVLAVNQGHMERMVDERRLLTEDFSFLKKLIFGSLGGMSLLLIQQLFVRRKLIQSNSLAERLRHRAEEANQAKSDFLAIMSHEIRTPMNGVIGMASLLQDMDLDSRQRYLAKTITHSAEALMNIINDILDISKIEAGKLTLAPVPFSVLETIESTLELMIPKAAEKKLGLAYYVDPGIPAFLKGDAGRIRQILLNLVGNAIKFTKSGSVTVMVTTLPELAENPDRLRLRFAIHDTGIGIRPENRHKLFQKFSQIDVSDSREFGGTGLGLAISRRLCNLMDGQIGVDSHLGKGSEFWFTLPLSACEVEIRQPDSWPGLGKSILVLDQQFMVAELLARQLSDMGCRIHPMPVHSADSLNELPDMILVDNASLEQPELHQMIVSWHAQGVKTLASHSVPSFEQADDVIDRVVPLPCGPLTLRQAVADLYLEGPQSQKKAPAADPVSLPEIKPANPEADKGIHVLVAEDSVSNQAVARLLLEKAGYKVSLADNGLEALKAVQSLPFDLVLMDAQMPEMDGLTATRLIRESEATGQHIPIVAMTANVMDNFKPKCIDAGMDDFLTKPVKPAELRAMVHRWTSGRKNGTDADETVNDTTALEELVVQLGADEVMTMLQDVRNDALKQLQDMEKNRRQKNFGALEANAHRLKSAAASFGLASLADRARKIELSCLEKDHQQALALCEGLGSLLSSDYDQIINQLGQ</sequence>
<dbReference type="Gene3D" id="1.10.287.130">
    <property type="match status" value="1"/>
</dbReference>
<dbReference type="PROSITE" id="PS50894">
    <property type="entry name" value="HPT"/>
    <property type="match status" value="1"/>
</dbReference>
<dbReference type="Pfam" id="PF01627">
    <property type="entry name" value="Hpt"/>
    <property type="match status" value="1"/>
</dbReference>
<accession>A0A3D9H6G7</accession>
<dbReference type="SMART" id="SM00388">
    <property type="entry name" value="HisKA"/>
    <property type="match status" value="1"/>
</dbReference>
<keyword evidence="8" id="KW-0902">Two-component regulatory system</keyword>
<dbReference type="Proteomes" id="UP000256845">
    <property type="component" value="Unassembled WGS sequence"/>
</dbReference>
<dbReference type="Gene3D" id="1.20.120.160">
    <property type="entry name" value="HPT domain"/>
    <property type="match status" value="1"/>
</dbReference>
<dbReference type="InterPro" id="IPR005467">
    <property type="entry name" value="His_kinase_dom"/>
</dbReference>
<evidence type="ECO:0000313" key="17">
    <source>
        <dbReference type="EMBL" id="RED45090.1"/>
    </source>
</evidence>
<dbReference type="GO" id="GO:0005524">
    <property type="term" value="F:ATP binding"/>
    <property type="evidence" value="ECO:0007669"/>
    <property type="project" value="UniProtKB-KW"/>
</dbReference>
<dbReference type="Pfam" id="PF02518">
    <property type="entry name" value="HATPase_c"/>
    <property type="match status" value="1"/>
</dbReference>
<evidence type="ECO:0000256" key="6">
    <source>
        <dbReference type="ARBA" id="ARBA00022777"/>
    </source>
</evidence>
<dbReference type="GO" id="GO:0000155">
    <property type="term" value="F:phosphorelay sensor kinase activity"/>
    <property type="evidence" value="ECO:0007669"/>
    <property type="project" value="InterPro"/>
</dbReference>
<evidence type="ECO:0000256" key="11">
    <source>
        <dbReference type="PROSITE-ProRule" id="PRU00110"/>
    </source>
</evidence>
<reference evidence="17 18" key="1">
    <citation type="submission" date="2018-07" db="EMBL/GenBank/DDBJ databases">
        <title>Genomic Encyclopedia of Type Strains, Phase III (KMG-III): the genomes of soil and plant-associated and newly described type strains.</title>
        <authorList>
            <person name="Whitman W."/>
        </authorList>
    </citation>
    <scope>NUCLEOTIDE SEQUENCE [LARGE SCALE GENOMIC DNA]</scope>
    <source>
        <strain evidence="17 18">CECT 8488</strain>
    </source>
</reference>
<evidence type="ECO:0000256" key="12">
    <source>
        <dbReference type="PROSITE-ProRule" id="PRU00169"/>
    </source>
</evidence>
<evidence type="ECO:0000256" key="10">
    <source>
        <dbReference type="ARBA" id="ARBA00068150"/>
    </source>
</evidence>
<feature type="transmembrane region" description="Helical" evidence="13">
    <location>
        <begin position="26"/>
        <end position="48"/>
    </location>
</feature>